<keyword evidence="4" id="KW-1185">Reference proteome</keyword>
<proteinExistence type="predicted"/>
<sequence length="192" mass="21351">MANDASEMRAECERVFKRFDVNNDNKISMTEFADALKELGSTSPEEIRCRMAEIDKDGDGYFSLEQFVEFQQANPYLMSEPQPEQHAGVIFVVVATTLPPPLLELSLAILSLGVALGFPVIHVTRPIVFFDAFAKADNMAVVNRRRGEMCRFDKTVADFHHSVSGGGGRAQSDFVSSSIVDYEHTPPCWILS</sequence>
<feature type="domain" description="EF-hand" evidence="2">
    <location>
        <begin position="7"/>
        <end position="42"/>
    </location>
</feature>
<evidence type="ECO:0000313" key="3">
    <source>
        <dbReference type="EMBL" id="KAF7808479.1"/>
    </source>
</evidence>
<dbReference type="InterPro" id="IPR002048">
    <property type="entry name" value="EF_hand_dom"/>
</dbReference>
<dbReference type="PROSITE" id="PS50222">
    <property type="entry name" value="EF_HAND_2"/>
    <property type="match status" value="2"/>
</dbReference>
<organism evidence="3 4">
    <name type="scientific">Senna tora</name>
    <dbReference type="NCBI Taxonomy" id="362788"/>
    <lineage>
        <taxon>Eukaryota</taxon>
        <taxon>Viridiplantae</taxon>
        <taxon>Streptophyta</taxon>
        <taxon>Embryophyta</taxon>
        <taxon>Tracheophyta</taxon>
        <taxon>Spermatophyta</taxon>
        <taxon>Magnoliopsida</taxon>
        <taxon>eudicotyledons</taxon>
        <taxon>Gunneridae</taxon>
        <taxon>Pentapetalae</taxon>
        <taxon>rosids</taxon>
        <taxon>fabids</taxon>
        <taxon>Fabales</taxon>
        <taxon>Fabaceae</taxon>
        <taxon>Caesalpinioideae</taxon>
        <taxon>Cassia clade</taxon>
        <taxon>Senna</taxon>
    </lineage>
</organism>
<dbReference type="SMART" id="SM00054">
    <property type="entry name" value="EFh"/>
    <property type="match status" value="2"/>
</dbReference>
<dbReference type="SUPFAM" id="SSF47473">
    <property type="entry name" value="EF-hand"/>
    <property type="match status" value="1"/>
</dbReference>
<evidence type="ECO:0000256" key="1">
    <source>
        <dbReference type="ARBA" id="ARBA00022837"/>
    </source>
</evidence>
<feature type="domain" description="EF-hand" evidence="2">
    <location>
        <begin position="45"/>
        <end position="77"/>
    </location>
</feature>
<dbReference type="Pfam" id="PF13499">
    <property type="entry name" value="EF-hand_7"/>
    <property type="match status" value="1"/>
</dbReference>
<keyword evidence="1" id="KW-0106">Calcium</keyword>
<accession>A0A834SR34</accession>
<name>A0A834SR34_9FABA</name>
<dbReference type="OrthoDB" id="26525at2759"/>
<protein>
    <submittedName>
        <fullName evidence="3">Polcalcin Phl p 7</fullName>
    </submittedName>
</protein>
<dbReference type="InterPro" id="IPR011992">
    <property type="entry name" value="EF-hand-dom_pair"/>
</dbReference>
<reference evidence="3" key="1">
    <citation type="submission" date="2020-09" db="EMBL/GenBank/DDBJ databases">
        <title>Genome-Enabled Discovery of Anthraquinone Biosynthesis in Senna tora.</title>
        <authorList>
            <person name="Kang S.-H."/>
            <person name="Pandey R.P."/>
            <person name="Lee C.-M."/>
            <person name="Sim J.-S."/>
            <person name="Jeong J.-T."/>
            <person name="Choi B.-S."/>
            <person name="Jung M."/>
            <person name="Ginzburg D."/>
            <person name="Zhao K."/>
            <person name="Won S.Y."/>
            <person name="Oh T.-J."/>
            <person name="Yu Y."/>
            <person name="Kim N.-H."/>
            <person name="Lee O.R."/>
            <person name="Lee T.-H."/>
            <person name="Bashyal P."/>
            <person name="Kim T.-S."/>
            <person name="Lee W.-H."/>
            <person name="Kawkins C."/>
            <person name="Kim C.-K."/>
            <person name="Kim J.S."/>
            <person name="Ahn B.O."/>
            <person name="Rhee S.Y."/>
            <person name="Sohng J.K."/>
        </authorList>
    </citation>
    <scope>NUCLEOTIDE SEQUENCE</scope>
    <source>
        <tissue evidence="3">Leaf</tissue>
    </source>
</reference>
<comment type="caution">
    <text evidence="3">The sequence shown here is derived from an EMBL/GenBank/DDBJ whole genome shotgun (WGS) entry which is preliminary data.</text>
</comment>
<dbReference type="CDD" id="cd00051">
    <property type="entry name" value="EFh"/>
    <property type="match status" value="1"/>
</dbReference>
<evidence type="ECO:0000259" key="2">
    <source>
        <dbReference type="PROSITE" id="PS50222"/>
    </source>
</evidence>
<gene>
    <name evidence="3" type="ORF">G2W53_035222</name>
</gene>
<dbReference type="Gene3D" id="1.10.238.10">
    <property type="entry name" value="EF-hand"/>
    <property type="match status" value="1"/>
</dbReference>
<dbReference type="InterPro" id="IPR018247">
    <property type="entry name" value="EF_Hand_1_Ca_BS"/>
</dbReference>
<dbReference type="EMBL" id="JAAIUW010000011">
    <property type="protein sequence ID" value="KAF7808479.1"/>
    <property type="molecule type" value="Genomic_DNA"/>
</dbReference>
<dbReference type="GO" id="GO:0005509">
    <property type="term" value="F:calcium ion binding"/>
    <property type="evidence" value="ECO:0007669"/>
    <property type="project" value="InterPro"/>
</dbReference>
<dbReference type="AlphaFoldDB" id="A0A834SR34"/>
<dbReference type="PROSITE" id="PS00018">
    <property type="entry name" value="EF_HAND_1"/>
    <property type="match status" value="1"/>
</dbReference>
<evidence type="ECO:0000313" key="4">
    <source>
        <dbReference type="Proteomes" id="UP000634136"/>
    </source>
</evidence>
<dbReference type="Proteomes" id="UP000634136">
    <property type="component" value="Unassembled WGS sequence"/>
</dbReference>